<feature type="binding site" evidence="4">
    <location>
        <position position="258"/>
    </location>
    <ligand>
        <name>substrate</name>
    </ligand>
</feature>
<dbReference type="InterPro" id="IPR008928">
    <property type="entry name" value="6-hairpin_glycosidase_sf"/>
</dbReference>
<proteinExistence type="inferred from homology"/>
<name>A0A4Z0PDD9_9BACT</name>
<keyword evidence="7" id="KW-1185">Reference proteome</keyword>
<dbReference type="Gene3D" id="1.50.10.10">
    <property type="match status" value="1"/>
</dbReference>
<dbReference type="EMBL" id="SRLA01000001">
    <property type="protein sequence ID" value="TGE10644.1"/>
    <property type="molecule type" value="Genomic_DNA"/>
</dbReference>
<keyword evidence="1 6" id="KW-0378">Hydrolase</keyword>
<dbReference type="InterPro" id="IPR012341">
    <property type="entry name" value="6hp_glycosidase-like_sf"/>
</dbReference>
<evidence type="ECO:0000256" key="1">
    <source>
        <dbReference type="ARBA" id="ARBA00022801"/>
    </source>
</evidence>
<dbReference type="GO" id="GO:0000272">
    <property type="term" value="P:polysaccharide catabolic process"/>
    <property type="evidence" value="ECO:0007669"/>
    <property type="project" value="TreeGrafter"/>
</dbReference>
<comment type="caution">
    <text evidence="6">The sequence shown here is derived from an EMBL/GenBank/DDBJ whole genome shotgun (WGS) entry which is preliminary data.</text>
</comment>
<feature type="binding site" evidence="4">
    <location>
        <position position="122"/>
    </location>
    <ligand>
        <name>substrate</name>
    </ligand>
</feature>
<feature type="active site" description="Nucleophile" evidence="3">
    <location>
        <position position="122"/>
    </location>
</feature>
<comment type="similarity">
    <text evidence="2">Belongs to the glycosyl hydrolase 88 family.</text>
</comment>
<dbReference type="InterPro" id="IPR010905">
    <property type="entry name" value="Glyco_hydro_88"/>
</dbReference>
<evidence type="ECO:0000313" key="7">
    <source>
        <dbReference type="Proteomes" id="UP000298337"/>
    </source>
</evidence>
<feature type="signal peptide" evidence="5">
    <location>
        <begin position="1"/>
        <end position="20"/>
    </location>
</feature>
<dbReference type="Pfam" id="PF07470">
    <property type="entry name" value="Glyco_hydro_88"/>
    <property type="match status" value="1"/>
</dbReference>
<sequence>MKLHTLGLGLLSLLAAPALGQSSLPKKTLKLAEKQATLMLEQVPLAVQQKPAAPGKLPPVSPRSLTPAGELAVVPSKDWTSGFFPGYLWLLSEATGQPKWQTAARTYTANIEREKLDVTSHDVGFKIYCSFGSGYRLTQDAAYREVIVQAARTLSTRFNPKVGATRSWDHHRETWGYPVIIDNMMNLELLFAATRLSGDSSFYKVAVSHANKTLANHFRPDFSSYHVVDYDTLTGSVVKRTTHQGAANESAWARGQGWALYGFTMCYRETKNKAYLAQAEQVARFILNHPNLPKDLVPYWDFNAPGIPNEPRDASAAAIMASALYELSTYSPASADLYRRSADKIMDSLGKHYTAKPGSSRGFLLLHSTGHKPANSEIDVPIIYADYYFMEAFLRRRSLAAGKPLSLR</sequence>
<dbReference type="PANTHER" id="PTHR36845">
    <property type="entry name" value="HYDROLASE, PUTATIVE (AFU_ORTHOLOGUE AFUA_7G05090)-RELATED"/>
    <property type="match status" value="1"/>
</dbReference>
<evidence type="ECO:0000256" key="3">
    <source>
        <dbReference type="PIRSR" id="PIRSR610905-1"/>
    </source>
</evidence>
<dbReference type="OrthoDB" id="428577at2"/>
<reference evidence="6 7" key="1">
    <citation type="submission" date="2019-04" db="EMBL/GenBank/DDBJ databases">
        <authorList>
            <person name="Feng G."/>
            <person name="Zhang J."/>
            <person name="Zhu H."/>
        </authorList>
    </citation>
    <scope>NUCLEOTIDE SEQUENCE [LARGE SCALE GENOMIC DNA]</scope>
    <source>
        <strain evidence="6 7">92R-1</strain>
    </source>
</reference>
<evidence type="ECO:0000256" key="2">
    <source>
        <dbReference type="ARBA" id="ARBA00038358"/>
    </source>
</evidence>
<feature type="binding site" evidence="4">
    <location>
        <position position="242"/>
    </location>
    <ligand>
        <name>substrate</name>
    </ligand>
</feature>
<feature type="active site" description="Proton donor" evidence="3">
    <location>
        <position position="182"/>
    </location>
</feature>
<dbReference type="PANTHER" id="PTHR36845:SF1">
    <property type="entry name" value="HYDROLASE, PUTATIVE (AFU_ORTHOLOGUE AFUA_7G05090)-RELATED"/>
    <property type="match status" value="1"/>
</dbReference>
<organism evidence="6 7">
    <name type="scientific">Hymenobacter fodinae</name>
    <dbReference type="NCBI Taxonomy" id="2510796"/>
    <lineage>
        <taxon>Bacteria</taxon>
        <taxon>Pseudomonadati</taxon>
        <taxon>Bacteroidota</taxon>
        <taxon>Cytophagia</taxon>
        <taxon>Cytophagales</taxon>
        <taxon>Hymenobacteraceae</taxon>
        <taxon>Hymenobacter</taxon>
    </lineage>
</organism>
<keyword evidence="5" id="KW-0732">Signal</keyword>
<gene>
    <name evidence="6" type="ORF">EU556_06700</name>
</gene>
<feature type="chain" id="PRO_5021287666" evidence="5">
    <location>
        <begin position="21"/>
        <end position="408"/>
    </location>
</feature>
<feature type="binding site" evidence="4">
    <location>
        <position position="182"/>
    </location>
    <ligand>
        <name>substrate</name>
    </ligand>
</feature>
<dbReference type="InterPro" id="IPR052369">
    <property type="entry name" value="UG_Glycosaminoglycan_Hydrolase"/>
</dbReference>
<dbReference type="AlphaFoldDB" id="A0A4Z0PDD9"/>
<feature type="binding site" evidence="4">
    <location>
        <position position="254"/>
    </location>
    <ligand>
        <name>substrate</name>
    </ligand>
</feature>
<dbReference type="GO" id="GO:0052757">
    <property type="term" value="F:chondroitin hydrolase activity"/>
    <property type="evidence" value="ECO:0007669"/>
    <property type="project" value="TreeGrafter"/>
</dbReference>
<protein>
    <submittedName>
        <fullName evidence="6">Glucuronyl hydrolase</fullName>
    </submittedName>
</protein>
<evidence type="ECO:0000313" key="6">
    <source>
        <dbReference type="EMBL" id="TGE10644.1"/>
    </source>
</evidence>
<dbReference type="Proteomes" id="UP000298337">
    <property type="component" value="Unassembled WGS sequence"/>
</dbReference>
<accession>A0A4Z0PDD9</accession>
<evidence type="ECO:0000256" key="4">
    <source>
        <dbReference type="PIRSR" id="PIRSR610905-2"/>
    </source>
</evidence>
<evidence type="ECO:0000256" key="5">
    <source>
        <dbReference type="SAM" id="SignalP"/>
    </source>
</evidence>
<dbReference type="SUPFAM" id="SSF48208">
    <property type="entry name" value="Six-hairpin glycosidases"/>
    <property type="match status" value="1"/>
</dbReference>